<proteinExistence type="predicted"/>
<feature type="transmembrane region" description="Helical" evidence="1">
    <location>
        <begin position="34"/>
        <end position="55"/>
    </location>
</feature>
<dbReference type="EMBL" id="JAKGAS010000008">
    <property type="protein sequence ID" value="MCF2949390.1"/>
    <property type="molecule type" value="Genomic_DNA"/>
</dbReference>
<dbReference type="RefSeq" id="WP_235313491.1">
    <property type="nucleotide sequence ID" value="NZ_JAKGAS010000008.1"/>
</dbReference>
<dbReference type="Proteomes" id="UP001521137">
    <property type="component" value="Unassembled WGS sequence"/>
</dbReference>
<evidence type="ECO:0008006" key="4">
    <source>
        <dbReference type="Google" id="ProtNLM"/>
    </source>
</evidence>
<evidence type="ECO:0000256" key="1">
    <source>
        <dbReference type="SAM" id="Phobius"/>
    </source>
</evidence>
<accession>A0ABS9D9A6</accession>
<evidence type="ECO:0000313" key="2">
    <source>
        <dbReference type="EMBL" id="MCF2949390.1"/>
    </source>
</evidence>
<keyword evidence="1" id="KW-1133">Transmembrane helix</keyword>
<sequence>MTLNQRSATTVTISIIFVTLMTTGILLYALPWNYFIGAIHIWASFFFIIGTILHFKNNLKVYLSHLQKKVGKQTLIRTGLGFLVVVIGLMAGVPPFSSIMEVSEELKTANQPVTAEYTVLDLTANPELPKLNLFVKTGSSYVSEPQPYMLGITYTSIPQMAVWMETIEGQYIDTLYVTGKISSSGFGETDTGPTRRPEALPYWSHSRGIQEDDGYFAPVANNADLDGVTSATPKNDSLIALTAPQMGKYRLMLEINRSYDFNDYYSKDRFPEDPIYSGDGSSGQPSLIYSVTIDSASPGKYLLELIGHGHHSGQNGDLYSDLSNISSAKDILSFIVAELE</sequence>
<feature type="transmembrane region" description="Helical" evidence="1">
    <location>
        <begin position="75"/>
        <end position="93"/>
    </location>
</feature>
<keyword evidence="1" id="KW-0812">Transmembrane</keyword>
<evidence type="ECO:0000313" key="3">
    <source>
        <dbReference type="Proteomes" id="UP001521137"/>
    </source>
</evidence>
<name>A0ABS9D9A6_9ALTE</name>
<keyword evidence="3" id="KW-1185">Reference proteome</keyword>
<feature type="transmembrane region" description="Helical" evidence="1">
    <location>
        <begin position="7"/>
        <end position="28"/>
    </location>
</feature>
<gene>
    <name evidence="2" type="ORF">L0668_14820</name>
</gene>
<comment type="caution">
    <text evidence="2">The sequence shown here is derived from an EMBL/GenBank/DDBJ whole genome shotgun (WGS) entry which is preliminary data.</text>
</comment>
<keyword evidence="1" id="KW-0472">Membrane</keyword>
<protein>
    <recommendedName>
        <fullName evidence="4">DUF4405 domain-containing protein</fullName>
    </recommendedName>
</protein>
<organism evidence="2 3">
    <name type="scientific">Paraglaciecola algarum</name>
    <dbReference type="NCBI Taxonomy" id="3050085"/>
    <lineage>
        <taxon>Bacteria</taxon>
        <taxon>Pseudomonadati</taxon>
        <taxon>Pseudomonadota</taxon>
        <taxon>Gammaproteobacteria</taxon>
        <taxon>Alteromonadales</taxon>
        <taxon>Alteromonadaceae</taxon>
        <taxon>Paraglaciecola</taxon>
    </lineage>
</organism>
<reference evidence="2 3" key="1">
    <citation type="submission" date="2022-01" db="EMBL/GenBank/DDBJ databases">
        <title>Paraglaciecola sp. G1-23.</title>
        <authorList>
            <person name="Jin M.S."/>
            <person name="Han D.M."/>
            <person name="Kim H.M."/>
            <person name="Jeon C.O."/>
        </authorList>
    </citation>
    <scope>NUCLEOTIDE SEQUENCE [LARGE SCALE GENOMIC DNA]</scope>
    <source>
        <strain evidence="2 3">G1-23</strain>
    </source>
</reference>